<feature type="transmembrane region" description="Helical" evidence="1">
    <location>
        <begin position="475"/>
        <end position="495"/>
    </location>
</feature>
<accession>A0AAJ5ZCG5</accession>
<keyword evidence="4" id="KW-1185">Reference proteome</keyword>
<feature type="transmembrane region" description="Helical" evidence="1">
    <location>
        <begin position="410"/>
        <end position="432"/>
    </location>
</feature>
<dbReference type="GO" id="GO:0005886">
    <property type="term" value="C:plasma membrane"/>
    <property type="evidence" value="ECO:0007669"/>
    <property type="project" value="UniProtKB-SubCell"/>
</dbReference>
<feature type="transmembrane region" description="Helical" evidence="1">
    <location>
        <begin position="18"/>
        <end position="36"/>
    </location>
</feature>
<dbReference type="GO" id="GO:0140359">
    <property type="term" value="F:ABC-type transporter activity"/>
    <property type="evidence" value="ECO:0007669"/>
    <property type="project" value="InterPro"/>
</dbReference>
<feature type="transmembrane region" description="Helical" evidence="1">
    <location>
        <begin position="232"/>
        <end position="253"/>
    </location>
</feature>
<evidence type="ECO:0000313" key="5">
    <source>
        <dbReference type="Proteomes" id="UP001321249"/>
    </source>
</evidence>
<evidence type="ECO:0000313" key="2">
    <source>
        <dbReference type="EMBL" id="MDG0867983.1"/>
    </source>
</evidence>
<dbReference type="RefSeq" id="WP_342826822.1">
    <property type="nucleotide sequence ID" value="NZ_CP046146.1"/>
</dbReference>
<keyword evidence="1" id="KW-0472">Membrane</keyword>
<dbReference type="EMBL" id="WMBE01000005">
    <property type="protein sequence ID" value="MDG0867983.1"/>
    <property type="molecule type" value="Genomic_DNA"/>
</dbReference>
<feature type="transmembrane region" description="Helical" evidence="1">
    <location>
        <begin position="444"/>
        <end position="468"/>
    </location>
</feature>
<reference evidence="3" key="2">
    <citation type="journal article" date="2023" name="Nat. Commun.">
        <title>Cultivation of marine bacteria of the SAR202 clade.</title>
        <authorList>
            <person name="Lim Y."/>
            <person name="Seo J.H."/>
            <person name="Giovannoni S.J."/>
            <person name="Kang I."/>
            <person name="Cho J.C."/>
        </authorList>
    </citation>
    <scope>NUCLEOTIDE SEQUENCE</scope>
    <source>
        <strain evidence="3">JH1073</strain>
    </source>
</reference>
<feature type="transmembrane region" description="Helical" evidence="1">
    <location>
        <begin position="303"/>
        <end position="327"/>
    </location>
</feature>
<feature type="transmembrane region" description="Helical" evidence="1">
    <location>
        <begin position="115"/>
        <end position="136"/>
    </location>
</feature>
<protein>
    <submittedName>
        <fullName evidence="3">ABC transporter permease subunit</fullName>
    </submittedName>
</protein>
<keyword evidence="1" id="KW-0812">Transmembrane</keyword>
<organism evidence="3 4">
    <name type="scientific">Candidatus Lucifugimonas marina</name>
    <dbReference type="NCBI Taxonomy" id="3038979"/>
    <lineage>
        <taxon>Bacteria</taxon>
        <taxon>Bacillati</taxon>
        <taxon>Chloroflexota</taxon>
        <taxon>Dehalococcoidia</taxon>
        <taxon>SAR202 cluster</taxon>
        <taxon>Candidatus Lucifugimonadales</taxon>
        <taxon>Candidatus Lucifugimonadaceae</taxon>
        <taxon>Candidatus Lucifugimonas</taxon>
    </lineage>
</organism>
<dbReference type="EMBL" id="CP046147">
    <property type="protein sequence ID" value="WFG38728.1"/>
    <property type="molecule type" value="Genomic_DNA"/>
</dbReference>
<reference evidence="4" key="3">
    <citation type="submission" date="2023-06" db="EMBL/GenBank/DDBJ databases">
        <title>Pangenomics reveal diversification of enzyme families and niche specialization in globally abundant SAR202 bacteria.</title>
        <authorList>
            <person name="Saw J.H.W."/>
        </authorList>
    </citation>
    <scope>NUCLEOTIDE SEQUENCE [LARGE SCALE GENOMIC DNA]</scope>
    <source>
        <strain evidence="4">JH1073</strain>
    </source>
</reference>
<reference evidence="4 5" key="1">
    <citation type="submission" date="2019-11" db="EMBL/GenBank/DDBJ databases">
        <authorList>
            <person name="Cho J.-C."/>
        </authorList>
    </citation>
    <scope>NUCLEOTIDE SEQUENCE [LARGE SCALE GENOMIC DNA]</scope>
    <source>
        <strain evidence="3 4">JH1073</strain>
        <strain evidence="2 5">JH702</strain>
    </source>
</reference>
<feature type="transmembrane region" description="Helical" evidence="1">
    <location>
        <begin position="156"/>
        <end position="177"/>
    </location>
</feature>
<dbReference type="Proteomes" id="UP001219901">
    <property type="component" value="Chromosome"/>
</dbReference>
<feature type="transmembrane region" description="Helical" evidence="1">
    <location>
        <begin position="363"/>
        <end position="384"/>
    </location>
</feature>
<proteinExistence type="predicted"/>
<evidence type="ECO:0000256" key="1">
    <source>
        <dbReference type="SAM" id="Phobius"/>
    </source>
</evidence>
<dbReference type="Proteomes" id="UP001321249">
    <property type="component" value="Unassembled WGS sequence"/>
</dbReference>
<dbReference type="Pfam" id="PF12679">
    <property type="entry name" value="ABC2_membrane_2"/>
    <property type="match status" value="2"/>
</dbReference>
<evidence type="ECO:0000313" key="4">
    <source>
        <dbReference type="Proteomes" id="UP001219901"/>
    </source>
</evidence>
<evidence type="ECO:0000313" key="3">
    <source>
        <dbReference type="EMBL" id="WFG38728.1"/>
    </source>
</evidence>
<dbReference type="PANTHER" id="PTHR37305:SF1">
    <property type="entry name" value="MEMBRANE PROTEIN"/>
    <property type="match status" value="1"/>
</dbReference>
<name>A0AAJ5ZCG5_9CHLR</name>
<keyword evidence="1" id="KW-1133">Transmembrane helix</keyword>
<dbReference type="AlphaFoldDB" id="A0AAJ5ZCG5"/>
<feature type="transmembrane region" description="Helical" evidence="1">
    <location>
        <begin position="523"/>
        <end position="544"/>
    </location>
</feature>
<dbReference type="PANTHER" id="PTHR37305">
    <property type="entry name" value="INTEGRAL MEMBRANE PROTEIN-RELATED"/>
    <property type="match status" value="1"/>
</dbReference>
<feature type="transmembrane region" description="Helical" evidence="1">
    <location>
        <begin position="72"/>
        <end position="94"/>
    </location>
</feature>
<sequence length="552" mass="58199">MMQHSVFARSVQDRWRGMFIAAVTLGVFFLFGMAVYKDVDLSLYNDFPVAIQTMMGISEGADVGTLAYGAIYGVYGALVLAVMALMAGAGVIAGEERNGTLGLLLGNPKSRSHVLVSKTAALILLLVFAIVVMGVAGRIVPVLLDVAVGEMEIESLMFHLLINTIFYGMLATAIGAWTGNGGLASGVSAGVMIVGLLGSGLLPLVSGAEEYAKIFPWYYFDGGRPVLNGINWGHMAVLVSASVVLFGLSLVGVNRRDLRAQSIGLTIVDRLRTNPLTQKLFERVAGTAKVSHIWVKTASEYQVLLIAASYHMFLMGGIAIALIYTAIDDSLLTLAEQLPDTLMALAGGGDISTPEGYYTIENFGLMAPIIFLMVTVTIGSRALAGEESKRTMGLLLANPISRRRVVIEKMVAMVALTGLLGVLTFVGTLIGSGLAGLGMDVGNIAAISLMATLLGLTFGSLALALSAATGQVKKAVFGTVGPALIFYLLDAFLPLSDRLAGYAKWSVFYYYSGNDPLVNGLHIGHAALLAGLSAGLVVAAVMLFNRRDLRQG</sequence>
<gene>
    <name evidence="2" type="ORF">GKO46_13010</name>
    <name evidence="3" type="ORF">GKO48_03605</name>
</gene>
<feature type="transmembrane region" description="Helical" evidence="1">
    <location>
        <begin position="189"/>
        <end position="212"/>
    </location>
</feature>